<dbReference type="GO" id="GO:0016757">
    <property type="term" value="F:glycosyltransferase activity"/>
    <property type="evidence" value="ECO:0007669"/>
    <property type="project" value="InterPro"/>
</dbReference>
<evidence type="ECO:0000259" key="2">
    <source>
        <dbReference type="Pfam" id="PF13439"/>
    </source>
</evidence>
<evidence type="ECO:0000313" key="3">
    <source>
        <dbReference type="EMBL" id="NMF04831.1"/>
    </source>
</evidence>
<dbReference type="PANTHER" id="PTHR45947">
    <property type="entry name" value="SULFOQUINOVOSYL TRANSFERASE SQD2"/>
    <property type="match status" value="1"/>
</dbReference>
<evidence type="ECO:0000259" key="1">
    <source>
        <dbReference type="Pfam" id="PF00534"/>
    </source>
</evidence>
<dbReference type="InterPro" id="IPR001296">
    <property type="entry name" value="Glyco_trans_1"/>
</dbReference>
<sequence>MNILIVNAFYYPNMQGGTEQSVKLLAEGLKKKGHEVVVLTGDNSEINEENGVKIIRFNLKTSKDSLLKKVSRKILEFNNIVISNKLNSIIDEIKPDIIHTNNLFYISTIIWKIAKEKDIKVVHTLRDYWGVCPKTTLLNSSGNICVKGKAICNIHRYNYKLNTKYVDIVTSPSKFTLDLHKKNNMFENARKIVIPNAIDFDISNREKLLHERLERNDNNITFLFIGTLDTHKGVEFLIESFKQVKLDNIRLNICGDGPLKKYVKESTKIDKRINYLGKVLKDKKEEVLVSSDVMVVPSIWYEPFGRVVIEGYKYALPVIACKIGGIEELLNEEISIGINVNDENDLGNAILKLSDRVTVKKYMNNTGKYLAQYDINKQIDSFINIYKE</sequence>
<evidence type="ECO:0000313" key="4">
    <source>
        <dbReference type="Proteomes" id="UP000587880"/>
    </source>
</evidence>
<feature type="domain" description="Glycosyl transferase family 1" evidence="1">
    <location>
        <begin position="209"/>
        <end position="357"/>
    </location>
</feature>
<dbReference type="AlphaFoldDB" id="A0A7X9XPC6"/>
<dbReference type="SUPFAM" id="SSF53756">
    <property type="entry name" value="UDP-Glycosyltransferase/glycogen phosphorylase"/>
    <property type="match status" value="1"/>
</dbReference>
<comment type="caution">
    <text evidence="3">The sequence shown here is derived from an EMBL/GenBank/DDBJ whole genome shotgun (WGS) entry which is preliminary data.</text>
</comment>
<dbReference type="Gene3D" id="3.40.50.2000">
    <property type="entry name" value="Glycogen Phosphorylase B"/>
    <property type="match status" value="2"/>
</dbReference>
<organism evidence="3 4">
    <name type="scientific">Clostridium beijerinckii</name>
    <name type="common">Clostridium MP</name>
    <dbReference type="NCBI Taxonomy" id="1520"/>
    <lineage>
        <taxon>Bacteria</taxon>
        <taxon>Bacillati</taxon>
        <taxon>Bacillota</taxon>
        <taxon>Clostridia</taxon>
        <taxon>Eubacteriales</taxon>
        <taxon>Clostridiaceae</taxon>
        <taxon>Clostridium</taxon>
    </lineage>
</organism>
<dbReference type="InterPro" id="IPR050194">
    <property type="entry name" value="Glycosyltransferase_grp1"/>
</dbReference>
<accession>A0A7X9XPC6</accession>
<proteinExistence type="predicted"/>
<dbReference type="RefSeq" id="WP_168981722.1">
    <property type="nucleotide sequence ID" value="NZ_JABAGD010000012.1"/>
</dbReference>
<name>A0A7X9XPC6_CLOBE</name>
<dbReference type="Pfam" id="PF13439">
    <property type="entry name" value="Glyco_transf_4"/>
    <property type="match status" value="1"/>
</dbReference>
<keyword evidence="3" id="KW-0808">Transferase</keyword>
<protein>
    <submittedName>
        <fullName evidence="3">Glycosyltransferase family 4 protein</fullName>
    </submittedName>
</protein>
<dbReference type="Proteomes" id="UP000587880">
    <property type="component" value="Unassembled WGS sequence"/>
</dbReference>
<dbReference type="CDD" id="cd03823">
    <property type="entry name" value="GT4_ExpE7-like"/>
    <property type="match status" value="1"/>
</dbReference>
<dbReference type="PANTHER" id="PTHR45947:SF3">
    <property type="entry name" value="SULFOQUINOVOSYL TRANSFERASE SQD2"/>
    <property type="match status" value="1"/>
</dbReference>
<dbReference type="Pfam" id="PF00534">
    <property type="entry name" value="Glycos_transf_1"/>
    <property type="match status" value="1"/>
</dbReference>
<dbReference type="InterPro" id="IPR028098">
    <property type="entry name" value="Glyco_trans_4-like_N"/>
</dbReference>
<feature type="domain" description="Glycosyltransferase subfamily 4-like N-terminal" evidence="2">
    <location>
        <begin position="16"/>
        <end position="201"/>
    </location>
</feature>
<gene>
    <name evidence="3" type="ORF">HF849_08690</name>
</gene>
<reference evidence="3 4" key="1">
    <citation type="submission" date="2020-04" db="EMBL/GenBank/DDBJ databases">
        <authorList>
            <person name="Hitch T.C.A."/>
            <person name="Wylensek D."/>
            <person name="Clavel T."/>
        </authorList>
    </citation>
    <scope>NUCLEOTIDE SEQUENCE [LARGE SCALE GENOMIC DNA]</scope>
    <source>
        <strain evidence="3 4">WB01_NA02</strain>
    </source>
</reference>
<dbReference type="EMBL" id="JABAGD010000012">
    <property type="protein sequence ID" value="NMF04831.1"/>
    <property type="molecule type" value="Genomic_DNA"/>
</dbReference>